<dbReference type="PANTHER" id="PTHR17985">
    <property type="entry name" value="SER/THR-RICH PROTEIN T10 IN DGCR REGION"/>
    <property type="match status" value="1"/>
</dbReference>
<proteinExistence type="predicted"/>
<dbReference type="Pfam" id="PF05742">
    <property type="entry name" value="TANGO2"/>
    <property type="match status" value="1"/>
</dbReference>
<accession>A0AA97F660</accession>
<dbReference type="RefSeq" id="WP_317080052.1">
    <property type="nucleotide sequence ID" value="NZ_CP136594.1"/>
</dbReference>
<gene>
    <name evidence="1" type="ORF">RB602_08070</name>
</gene>
<dbReference type="Proteomes" id="UP001302429">
    <property type="component" value="Chromosome"/>
</dbReference>
<organism evidence="1 2">
    <name type="scientific">Alterisphingorhabdus coralli</name>
    <dbReference type="NCBI Taxonomy" id="3071408"/>
    <lineage>
        <taxon>Bacteria</taxon>
        <taxon>Pseudomonadati</taxon>
        <taxon>Pseudomonadota</taxon>
        <taxon>Alphaproteobacteria</taxon>
        <taxon>Sphingomonadales</taxon>
        <taxon>Sphingomonadaceae</taxon>
        <taxon>Alterisphingorhabdus (ex Yan et al. 2024)</taxon>
    </lineage>
</organism>
<dbReference type="PANTHER" id="PTHR17985:SF8">
    <property type="entry name" value="TRANSPORT AND GOLGI ORGANIZATION PROTEIN 2 HOMOLOG"/>
    <property type="match status" value="1"/>
</dbReference>
<dbReference type="AlphaFoldDB" id="A0AA97F660"/>
<dbReference type="KEGG" id="acoa:RB602_08070"/>
<protein>
    <submittedName>
        <fullName evidence="1">NRDE family protein</fullName>
    </submittedName>
</protein>
<reference evidence="1 2" key="1">
    <citation type="submission" date="2023-10" db="EMBL/GenBank/DDBJ databases">
        <title>Complete genome sequence of a Sphingomonadaceae bacterium.</title>
        <authorList>
            <person name="Yan C."/>
        </authorList>
    </citation>
    <scope>NUCLEOTIDE SEQUENCE [LARGE SCALE GENOMIC DNA]</scope>
    <source>
        <strain evidence="1 2">SCSIO 66989</strain>
    </source>
</reference>
<dbReference type="InterPro" id="IPR008551">
    <property type="entry name" value="TANGO2"/>
</dbReference>
<evidence type="ECO:0000313" key="1">
    <source>
        <dbReference type="EMBL" id="WOE73827.1"/>
    </source>
</evidence>
<evidence type="ECO:0000313" key="2">
    <source>
        <dbReference type="Proteomes" id="UP001302429"/>
    </source>
</evidence>
<keyword evidence="2" id="KW-1185">Reference proteome</keyword>
<name>A0AA97F660_9SPHN</name>
<sequence>MCVVALAWKAHADWPLVLIGNRDEFHARPSTPLAVWPDGSGIIAGRDEQSGGTWLGVTERRRLAVITNRRNPNGPDPDKLSRGAIVTDALTKGISSLKTEPALTKNYNGFSLLSVDQDSAWLTVNQPKARKLALDPGLYGLANGDLDEPWPKTLRIKQRLADWLGSPAHDPGALLDDLRSDDSPQVTPDRAEQSPIFILNPAYGTRCSTVVMVNAHGEGKIIERRYDKSGKPFGETREAFVWT</sequence>
<dbReference type="EMBL" id="CP136594">
    <property type="protein sequence ID" value="WOE73827.1"/>
    <property type="molecule type" value="Genomic_DNA"/>
</dbReference>